<keyword evidence="1" id="KW-0472">Membrane</keyword>
<keyword evidence="1" id="KW-0812">Transmembrane</keyword>
<name>A0ABW6VSN5_9ACTN</name>
<dbReference type="Proteomes" id="UP001602287">
    <property type="component" value="Unassembled WGS sequence"/>
</dbReference>
<keyword evidence="1" id="KW-1133">Transmembrane helix</keyword>
<dbReference type="RefSeq" id="WP_387219751.1">
    <property type="nucleotide sequence ID" value="NZ_JBIAZM010000004.1"/>
</dbReference>
<evidence type="ECO:0000313" key="2">
    <source>
        <dbReference type="EMBL" id="MFF5200223.1"/>
    </source>
</evidence>
<keyword evidence="3" id="KW-1185">Reference proteome</keyword>
<comment type="caution">
    <text evidence="2">The sequence shown here is derived from an EMBL/GenBank/DDBJ whole genome shotgun (WGS) entry which is preliminary data.</text>
</comment>
<protein>
    <submittedName>
        <fullName evidence="2">Uncharacterized protein</fullName>
    </submittedName>
</protein>
<organism evidence="2 3">
    <name type="scientific">Micromonospora parva</name>
    <dbReference type="NCBI Taxonomy" id="1464048"/>
    <lineage>
        <taxon>Bacteria</taxon>
        <taxon>Bacillati</taxon>
        <taxon>Actinomycetota</taxon>
        <taxon>Actinomycetes</taxon>
        <taxon>Micromonosporales</taxon>
        <taxon>Micromonosporaceae</taxon>
        <taxon>Micromonospora</taxon>
    </lineage>
</organism>
<evidence type="ECO:0000256" key="1">
    <source>
        <dbReference type="SAM" id="Phobius"/>
    </source>
</evidence>
<feature type="transmembrane region" description="Helical" evidence="1">
    <location>
        <begin position="21"/>
        <end position="39"/>
    </location>
</feature>
<dbReference type="EMBL" id="JBIAZM010000004">
    <property type="protein sequence ID" value="MFF5200223.1"/>
    <property type="molecule type" value="Genomic_DNA"/>
</dbReference>
<sequence length="167" mass="17869">MPGPDDATDTHVKVRSRRWRIWLLSVVAVAACCFGVLKVRDAPATEAQGYVSQISVRGYERVHDYIDPGTAPAEQRAAVAIFVGPPDDNVVARVSGPGLVVGAPATDPAFPDFEMIGHGSWHGCFVHVDRWKTSDPPMSYQLTTEHLTAFRAGRLSVLSIAVGCGGG</sequence>
<gene>
    <name evidence="2" type="ORF">ACFY3B_11525</name>
</gene>
<proteinExistence type="predicted"/>
<reference evidence="2 3" key="1">
    <citation type="submission" date="2024-10" db="EMBL/GenBank/DDBJ databases">
        <title>The Natural Products Discovery Center: Release of the First 8490 Sequenced Strains for Exploring Actinobacteria Biosynthetic Diversity.</title>
        <authorList>
            <person name="Kalkreuter E."/>
            <person name="Kautsar S.A."/>
            <person name="Yang D."/>
            <person name="Bader C.D."/>
            <person name="Teijaro C.N."/>
            <person name="Fluegel L."/>
            <person name="Davis C.M."/>
            <person name="Simpson J.R."/>
            <person name="Lauterbach L."/>
            <person name="Steele A.D."/>
            <person name="Gui C."/>
            <person name="Meng S."/>
            <person name="Li G."/>
            <person name="Viehrig K."/>
            <person name="Ye F."/>
            <person name="Su P."/>
            <person name="Kiefer A.F."/>
            <person name="Nichols A."/>
            <person name="Cepeda A.J."/>
            <person name="Yan W."/>
            <person name="Fan B."/>
            <person name="Jiang Y."/>
            <person name="Adhikari A."/>
            <person name="Zheng C.-J."/>
            <person name="Schuster L."/>
            <person name="Cowan T.M."/>
            <person name="Smanski M.J."/>
            <person name="Chevrette M.G."/>
            <person name="De Carvalho L.P.S."/>
            <person name="Shen B."/>
        </authorList>
    </citation>
    <scope>NUCLEOTIDE SEQUENCE [LARGE SCALE GENOMIC DNA]</scope>
    <source>
        <strain evidence="2 3">NPDC000140</strain>
    </source>
</reference>
<evidence type="ECO:0000313" key="3">
    <source>
        <dbReference type="Proteomes" id="UP001602287"/>
    </source>
</evidence>
<accession>A0ABW6VSN5</accession>